<accession>W6A9X6</accession>
<dbReference type="EMBL" id="CP006934">
    <property type="protein sequence ID" value="AHI53847.1"/>
    <property type="molecule type" value="Genomic_DNA"/>
</dbReference>
<name>W6A9X6_9MOLU</name>
<dbReference type="InterPro" id="IPR001360">
    <property type="entry name" value="Glyco_hydro_1"/>
</dbReference>
<proteinExistence type="predicted"/>
<dbReference type="STRING" id="1276257.SSABA_v1c04400"/>
<keyword evidence="3" id="KW-1185">Reference proteome</keyword>
<dbReference type="HOGENOM" id="CLU_2095340_0_0_14"/>
<keyword evidence="1" id="KW-0472">Membrane</keyword>
<dbReference type="InterPro" id="IPR017853">
    <property type="entry name" value="GH"/>
</dbReference>
<dbReference type="KEGG" id="ssab:SSABA_v1c04400"/>
<gene>
    <name evidence="2" type="ORF">SSABA_v1c04400</name>
</gene>
<dbReference type="Pfam" id="PF00232">
    <property type="entry name" value="Glyco_hydro_1"/>
    <property type="match status" value="1"/>
</dbReference>
<dbReference type="PATRIC" id="fig|1276257.3.peg.451"/>
<sequence length="116" mass="13210">MKELKKDFLWGAGIAANQAEGYTNVDGKGISTADAWPIDKNFDVNNVIEGITMTQEKIAKYLEATTYQIPKLKIQQVEKYPNSNKLFSKIGYEMFLLIFSIILIGFSYFIFAKKLK</sequence>
<dbReference type="GO" id="GO:0004553">
    <property type="term" value="F:hydrolase activity, hydrolyzing O-glycosyl compounds"/>
    <property type="evidence" value="ECO:0007669"/>
    <property type="project" value="InterPro"/>
</dbReference>
<evidence type="ECO:0000313" key="3">
    <source>
        <dbReference type="Proteomes" id="UP000019265"/>
    </source>
</evidence>
<feature type="transmembrane region" description="Helical" evidence="1">
    <location>
        <begin position="90"/>
        <end position="111"/>
    </location>
</feature>
<evidence type="ECO:0000313" key="2">
    <source>
        <dbReference type="EMBL" id="AHI53847.1"/>
    </source>
</evidence>
<dbReference type="AlphaFoldDB" id="W6A9X6"/>
<keyword evidence="1" id="KW-1133">Transmembrane helix</keyword>
<dbReference type="Proteomes" id="UP000019265">
    <property type="component" value="Chromosome"/>
</dbReference>
<protein>
    <recommendedName>
        <fullName evidence="4">6-phospho-beta-glucosidase</fullName>
    </recommendedName>
</protein>
<evidence type="ECO:0008006" key="4">
    <source>
        <dbReference type="Google" id="ProtNLM"/>
    </source>
</evidence>
<dbReference type="eggNOG" id="COG2723">
    <property type="taxonomic scope" value="Bacteria"/>
</dbReference>
<reference evidence="2 3" key="1">
    <citation type="journal article" date="2014" name="Genome Biol. Evol.">
        <title>Molecular evolution of the substrate utilization strategies and putative virulence factors in mosquito-associated Spiroplasma species.</title>
        <authorList>
            <person name="Chang T.H."/>
            <person name="Lo W.S."/>
            <person name="Ku C."/>
            <person name="Chen L.L."/>
            <person name="Kuo C.H."/>
        </authorList>
    </citation>
    <scope>NUCLEOTIDE SEQUENCE [LARGE SCALE GENOMIC DNA]</scope>
    <source>
        <strain evidence="2">Ar-1343</strain>
    </source>
</reference>
<keyword evidence="1" id="KW-0812">Transmembrane</keyword>
<dbReference type="RefSeq" id="WP_038673631.1">
    <property type="nucleotide sequence ID" value="NZ_CP006934.1"/>
</dbReference>
<dbReference type="Gene3D" id="3.20.20.80">
    <property type="entry name" value="Glycosidases"/>
    <property type="match status" value="1"/>
</dbReference>
<evidence type="ECO:0000256" key="1">
    <source>
        <dbReference type="SAM" id="Phobius"/>
    </source>
</evidence>
<dbReference type="SUPFAM" id="SSF51445">
    <property type="entry name" value="(Trans)glycosidases"/>
    <property type="match status" value="1"/>
</dbReference>
<dbReference type="GO" id="GO:0005975">
    <property type="term" value="P:carbohydrate metabolic process"/>
    <property type="evidence" value="ECO:0007669"/>
    <property type="project" value="InterPro"/>
</dbReference>
<organism evidence="2 3">
    <name type="scientific">Spiroplasma sabaudiense Ar-1343</name>
    <dbReference type="NCBI Taxonomy" id="1276257"/>
    <lineage>
        <taxon>Bacteria</taxon>
        <taxon>Bacillati</taxon>
        <taxon>Mycoplasmatota</taxon>
        <taxon>Mollicutes</taxon>
        <taxon>Entomoplasmatales</taxon>
        <taxon>Spiroplasmataceae</taxon>
        <taxon>Spiroplasma</taxon>
    </lineage>
</organism>